<name>A0A0K0PWQ0_9CAUD</name>
<gene>
    <name evidence="1" type="ORF">RDJLphi2_gp43</name>
</gene>
<dbReference type="EMBL" id="KT266805">
    <property type="protein sequence ID" value="AKQ75833.1"/>
    <property type="molecule type" value="Genomic_DNA"/>
</dbReference>
<evidence type="ECO:0000313" key="2">
    <source>
        <dbReference type="Proteomes" id="UP000223793"/>
    </source>
</evidence>
<dbReference type="OrthoDB" id="36524at10239"/>
<sequence length="80" mass="9011">MSPRNYVELSIFKRAADRCDGYLTRYGLEVTWSLTPIGMKLVACFGADKFERFVGWDEIAQANFDILERTEQAALAGLSS</sequence>
<reference evidence="2" key="1">
    <citation type="submission" date="2015-07" db="EMBL/GenBank/DDBJ databases">
        <title>Complete genome sequence of Roseophage RDJL phage 2, a siphovirus infects Roseobacter denitrificans OCh114.</title>
        <authorList>
            <person name="Liang Y."/>
            <person name="Zhang Y."/>
            <person name="Zhou C."/>
            <person name="Chen Z."/>
            <person name="Yang S."/>
        </authorList>
    </citation>
    <scope>NUCLEOTIDE SEQUENCE [LARGE SCALE GENOMIC DNA]</scope>
</reference>
<organism evidence="1 2">
    <name type="scientific">Roseobacter phage RDJL Phi 2</name>
    <dbReference type="NCBI Taxonomy" id="1682380"/>
    <lineage>
        <taxon>Viruses</taxon>
        <taxon>Duplodnaviria</taxon>
        <taxon>Heunggongvirae</taxon>
        <taxon>Uroviricota</taxon>
        <taxon>Caudoviricetes</taxon>
        <taxon>Xiamenvirus</taxon>
        <taxon>Xiamenvirus RDJL2</taxon>
    </lineage>
</organism>
<keyword evidence="2" id="KW-1185">Reference proteome</keyword>
<proteinExistence type="predicted"/>
<dbReference type="Proteomes" id="UP000223793">
    <property type="component" value="Segment"/>
</dbReference>
<evidence type="ECO:0000313" key="1">
    <source>
        <dbReference type="EMBL" id="AKQ75833.1"/>
    </source>
</evidence>
<protein>
    <submittedName>
        <fullName evidence="1">Uncharacterized protein</fullName>
    </submittedName>
</protein>
<accession>A0A0K0PWQ0</accession>